<sequence length="193" mass="21877">MSYRESLAALLGPPLHSGDPEAWTSLERELGVGFPDDCKEFIDGYGPVRVNGHLHFNHPAHPVWSLGKWVAETVEIYRTVDWDLDCPDFASEDPRFGGPDQLIPLFGSDRGERFFFKPGDQPRIYVYVGADDDIYRYDVGFAEWLYRYLQGEDMAGPNSSAYYPGPVRFDALPYASKGKGEFWFGPARPDRAE</sequence>
<dbReference type="InterPro" id="IPR037883">
    <property type="entry name" value="Knr4/Smi1-like_sf"/>
</dbReference>
<evidence type="ECO:0000313" key="2">
    <source>
        <dbReference type="Proteomes" id="UP001601288"/>
    </source>
</evidence>
<accession>A0ABW6L8B5</accession>
<organism evidence="1 2">
    <name type="scientific">Streptomyces massasporeus</name>
    <dbReference type="NCBI Taxonomy" id="67324"/>
    <lineage>
        <taxon>Bacteria</taxon>
        <taxon>Bacillati</taxon>
        <taxon>Actinomycetota</taxon>
        <taxon>Actinomycetes</taxon>
        <taxon>Kitasatosporales</taxon>
        <taxon>Streptomycetaceae</taxon>
        <taxon>Streptomyces</taxon>
    </lineage>
</organism>
<keyword evidence="2" id="KW-1185">Reference proteome</keyword>
<evidence type="ECO:0000313" key="1">
    <source>
        <dbReference type="EMBL" id="MFE9224714.1"/>
    </source>
</evidence>
<comment type="caution">
    <text evidence="1">The sequence shown here is derived from an EMBL/GenBank/DDBJ whole genome shotgun (WGS) entry which is preliminary data.</text>
</comment>
<name>A0ABW6L8B5_9ACTN</name>
<proteinExistence type="predicted"/>
<dbReference type="Gene3D" id="3.40.1580.10">
    <property type="entry name" value="SMI1/KNR4-like"/>
    <property type="match status" value="1"/>
</dbReference>
<reference evidence="1 2" key="1">
    <citation type="submission" date="2024-10" db="EMBL/GenBank/DDBJ databases">
        <title>The Natural Products Discovery Center: Release of the First 8490 Sequenced Strains for Exploring Actinobacteria Biosynthetic Diversity.</title>
        <authorList>
            <person name="Kalkreuter E."/>
            <person name="Kautsar S.A."/>
            <person name="Yang D."/>
            <person name="Bader C.D."/>
            <person name="Teijaro C.N."/>
            <person name="Fluegel L."/>
            <person name="Davis C.M."/>
            <person name="Simpson J.R."/>
            <person name="Lauterbach L."/>
            <person name="Steele A.D."/>
            <person name="Gui C."/>
            <person name="Meng S."/>
            <person name="Li G."/>
            <person name="Viehrig K."/>
            <person name="Ye F."/>
            <person name="Su P."/>
            <person name="Kiefer A.F."/>
            <person name="Nichols A."/>
            <person name="Cepeda A.J."/>
            <person name="Yan W."/>
            <person name="Fan B."/>
            <person name="Jiang Y."/>
            <person name="Adhikari A."/>
            <person name="Zheng C.-J."/>
            <person name="Schuster L."/>
            <person name="Cowan T.M."/>
            <person name="Smanski M.J."/>
            <person name="Chevrette M.G."/>
            <person name="De Carvalho L.P.S."/>
            <person name="Shen B."/>
        </authorList>
    </citation>
    <scope>NUCLEOTIDE SEQUENCE [LARGE SCALE GENOMIC DNA]</scope>
    <source>
        <strain evidence="1 2">NPDC007066</strain>
    </source>
</reference>
<dbReference type="SUPFAM" id="SSF160631">
    <property type="entry name" value="SMI1/KNR4-like"/>
    <property type="match status" value="1"/>
</dbReference>
<dbReference type="Pfam" id="PF14568">
    <property type="entry name" value="SUKH_6"/>
    <property type="match status" value="1"/>
</dbReference>
<gene>
    <name evidence="1" type="ORF">ACFYM3_08790</name>
</gene>
<dbReference type="EMBL" id="JBIAFP010000004">
    <property type="protein sequence ID" value="MFE9224714.1"/>
    <property type="molecule type" value="Genomic_DNA"/>
</dbReference>
<dbReference type="RefSeq" id="WP_358278175.1">
    <property type="nucleotide sequence ID" value="NZ_JBEYGJ010000002.1"/>
</dbReference>
<dbReference type="Proteomes" id="UP001601288">
    <property type="component" value="Unassembled WGS sequence"/>
</dbReference>
<protein>
    <submittedName>
        <fullName evidence="1">SMI1/KNR4 family protein</fullName>
    </submittedName>
</protein>